<evidence type="ECO:0000256" key="4">
    <source>
        <dbReference type="ARBA" id="ARBA00022692"/>
    </source>
</evidence>
<name>A0A2B7IG34_CUTAC</name>
<dbReference type="OrthoDB" id="9790760at2"/>
<dbReference type="InterPro" id="IPR005548">
    <property type="entry name" value="Cell_div_FtsQ/DivIB_C"/>
</dbReference>
<evidence type="ECO:0000256" key="1">
    <source>
        <dbReference type="ARBA" id="ARBA00004370"/>
    </source>
</evidence>
<dbReference type="Pfam" id="PF03799">
    <property type="entry name" value="FtsQ_DivIB_C"/>
    <property type="match status" value="1"/>
</dbReference>
<proteinExistence type="predicted"/>
<keyword evidence="5" id="KW-1133">Transmembrane helix</keyword>
<evidence type="ECO:0000313" key="9">
    <source>
        <dbReference type="Proteomes" id="UP000226191"/>
    </source>
</evidence>
<keyword evidence="7" id="KW-0131">Cell cycle</keyword>
<dbReference type="AlphaFoldDB" id="A0A2B7IG34"/>
<keyword evidence="2" id="KW-1003">Cell membrane</keyword>
<evidence type="ECO:0000313" key="8">
    <source>
        <dbReference type="EMBL" id="PGF36275.1"/>
    </source>
</evidence>
<reference evidence="8 9" key="1">
    <citation type="submission" date="2017-02" db="EMBL/GenBank/DDBJ databases">
        <title>Prevalence of linear plasmids in Cutibacterium acnes isolates obtained from cancerous prostatic tissue.</title>
        <authorList>
            <person name="Davidsson S."/>
            <person name="Bruggemann H."/>
        </authorList>
    </citation>
    <scope>NUCLEOTIDE SEQUENCE [LARGE SCALE GENOMIC DNA]</scope>
    <source>
        <strain evidence="8 9">11-78</strain>
    </source>
</reference>
<evidence type="ECO:0000256" key="5">
    <source>
        <dbReference type="ARBA" id="ARBA00022989"/>
    </source>
</evidence>
<dbReference type="InterPro" id="IPR034746">
    <property type="entry name" value="POTRA"/>
</dbReference>
<keyword evidence="3 8" id="KW-0132">Cell division</keyword>
<dbReference type="GO" id="GO:0005886">
    <property type="term" value="C:plasma membrane"/>
    <property type="evidence" value="ECO:0007669"/>
    <property type="project" value="TreeGrafter"/>
</dbReference>
<evidence type="ECO:0000256" key="2">
    <source>
        <dbReference type="ARBA" id="ARBA00022475"/>
    </source>
</evidence>
<dbReference type="Pfam" id="PF08478">
    <property type="entry name" value="POTRA_1"/>
    <property type="match status" value="1"/>
</dbReference>
<dbReference type="InterPro" id="IPR013685">
    <property type="entry name" value="POTRA_FtsQ_type"/>
</dbReference>
<dbReference type="Gene3D" id="3.10.20.310">
    <property type="entry name" value="membrane protein fhac"/>
    <property type="match status" value="1"/>
</dbReference>
<gene>
    <name evidence="8" type="ORF">B1B09_01095</name>
</gene>
<dbReference type="PANTHER" id="PTHR37820:SF1">
    <property type="entry name" value="CELL DIVISION PROTEIN FTSQ"/>
    <property type="match status" value="1"/>
</dbReference>
<dbReference type="EMBL" id="MVCE01000001">
    <property type="protein sequence ID" value="PGF36275.1"/>
    <property type="molecule type" value="Genomic_DNA"/>
</dbReference>
<dbReference type="PANTHER" id="PTHR37820">
    <property type="entry name" value="CELL DIVISION PROTEIN DIVIB"/>
    <property type="match status" value="1"/>
</dbReference>
<dbReference type="InterPro" id="IPR050487">
    <property type="entry name" value="FtsQ_DivIB"/>
</dbReference>
<dbReference type="GeneID" id="92856746"/>
<sequence>MPVSDISVAMELRRRRRRKRNRIIAGVVAAVVVLVLVAMWIVRSSSLLCVNTIEVHGTRLVTASQVEQVAKIPKGQPLARVNTDDVAARVTRMDIVQQAEVYRKWPHTVVIDITELKISYQVKTLGGYLWIDPSGRIFNRTAKPTPNVVWATTSSGNRGLLRDVATVADSFPTELRRHVDHIEATSRDAIVVVLSGKRTVVWGSADQSVLKAKVTTAMLHVKATRYDVSSPEHPTSR</sequence>
<protein>
    <submittedName>
        <fullName evidence="8">Cell division protein FtsQ</fullName>
    </submittedName>
</protein>
<organism evidence="8 9">
    <name type="scientific">Cutibacterium acnes</name>
    <name type="common">Propionibacterium acnes</name>
    <dbReference type="NCBI Taxonomy" id="1747"/>
    <lineage>
        <taxon>Bacteria</taxon>
        <taxon>Bacillati</taxon>
        <taxon>Actinomycetota</taxon>
        <taxon>Actinomycetes</taxon>
        <taxon>Propionibacteriales</taxon>
        <taxon>Propionibacteriaceae</taxon>
        <taxon>Cutibacterium</taxon>
    </lineage>
</organism>
<keyword evidence="4" id="KW-0812">Transmembrane</keyword>
<keyword evidence="6" id="KW-0472">Membrane</keyword>
<comment type="subcellular location">
    <subcellularLocation>
        <location evidence="1">Membrane</location>
    </subcellularLocation>
</comment>
<dbReference type="Proteomes" id="UP000226191">
    <property type="component" value="Unassembled WGS sequence"/>
</dbReference>
<evidence type="ECO:0000256" key="3">
    <source>
        <dbReference type="ARBA" id="ARBA00022618"/>
    </source>
</evidence>
<dbReference type="RefSeq" id="WP_002515293.1">
    <property type="nucleotide sequence ID" value="NZ_AP022844.1"/>
</dbReference>
<evidence type="ECO:0000256" key="6">
    <source>
        <dbReference type="ARBA" id="ARBA00023136"/>
    </source>
</evidence>
<accession>A0A2B7IG34</accession>
<dbReference type="GO" id="GO:0051301">
    <property type="term" value="P:cell division"/>
    <property type="evidence" value="ECO:0007669"/>
    <property type="project" value="UniProtKB-KW"/>
</dbReference>
<comment type="caution">
    <text evidence="8">The sequence shown here is derived from an EMBL/GenBank/DDBJ whole genome shotgun (WGS) entry which is preliminary data.</text>
</comment>
<evidence type="ECO:0000256" key="7">
    <source>
        <dbReference type="ARBA" id="ARBA00023306"/>
    </source>
</evidence>
<dbReference type="PROSITE" id="PS51779">
    <property type="entry name" value="POTRA"/>
    <property type="match status" value="1"/>
</dbReference>